<evidence type="ECO:0000313" key="1">
    <source>
        <dbReference type="EMBL" id="MFC5671642.1"/>
    </source>
</evidence>
<dbReference type="RefSeq" id="WP_381212089.1">
    <property type="nucleotide sequence ID" value="NZ_JBHSPC010000042.1"/>
</dbReference>
<protein>
    <submittedName>
        <fullName evidence="1">Uncharacterized protein</fullName>
    </submittedName>
</protein>
<accession>A0ABW0XPN3</accession>
<keyword evidence="2" id="KW-1185">Reference proteome</keyword>
<evidence type="ECO:0000313" key="2">
    <source>
        <dbReference type="Proteomes" id="UP001596183"/>
    </source>
</evidence>
<organism evidence="1 2">
    <name type="scientific">Streptomyces incanus</name>
    <dbReference type="NCBI Taxonomy" id="887453"/>
    <lineage>
        <taxon>Bacteria</taxon>
        <taxon>Bacillati</taxon>
        <taxon>Actinomycetota</taxon>
        <taxon>Actinomycetes</taxon>
        <taxon>Kitasatosporales</taxon>
        <taxon>Streptomycetaceae</taxon>
        <taxon>Streptomyces</taxon>
    </lineage>
</organism>
<reference evidence="2" key="1">
    <citation type="journal article" date="2019" name="Int. J. Syst. Evol. Microbiol.">
        <title>The Global Catalogue of Microorganisms (GCM) 10K type strain sequencing project: providing services to taxonomists for standard genome sequencing and annotation.</title>
        <authorList>
            <consortium name="The Broad Institute Genomics Platform"/>
            <consortium name="The Broad Institute Genome Sequencing Center for Infectious Disease"/>
            <person name="Wu L."/>
            <person name="Ma J."/>
        </authorList>
    </citation>
    <scope>NUCLEOTIDE SEQUENCE [LARGE SCALE GENOMIC DNA]</scope>
    <source>
        <strain evidence="2">JCM 13852</strain>
    </source>
</reference>
<sequence>MSSLLLFTHSASGDVVLWLRRRAPDSRRAAAFRRQARYGANCWTIFDGGTAQFFLSVLTGVVNPLSERSAGTGSHLFVNRREV</sequence>
<comment type="caution">
    <text evidence="1">The sequence shown here is derived from an EMBL/GenBank/DDBJ whole genome shotgun (WGS) entry which is preliminary data.</text>
</comment>
<name>A0ABW0XPN3_9ACTN</name>
<gene>
    <name evidence="1" type="ORF">ACFP2V_16385</name>
</gene>
<dbReference type="EMBL" id="JBHSPC010000042">
    <property type="protein sequence ID" value="MFC5671642.1"/>
    <property type="molecule type" value="Genomic_DNA"/>
</dbReference>
<dbReference type="Proteomes" id="UP001596183">
    <property type="component" value="Unassembled WGS sequence"/>
</dbReference>
<proteinExistence type="predicted"/>